<sequence length="103" mass="10469">MGDELHVIPSELQGAGAGWHMEAAELHAVPPSLDPAGAWPTMVAAAAMTGVAQAATADLHSRITTTAEATQAAGTAYEVGDSNAADTIKNVITTVTDTVRKNT</sequence>
<proteinExistence type="predicted"/>
<dbReference type="AlphaFoldDB" id="X8E0M0"/>
<evidence type="ECO:0000313" key="1">
    <source>
        <dbReference type="EMBL" id="EUA73488.1"/>
    </source>
</evidence>
<comment type="caution">
    <text evidence="1">The sequence shown here is derived from an EMBL/GenBank/DDBJ whole genome shotgun (WGS) entry which is preliminary data.</text>
</comment>
<protein>
    <submittedName>
        <fullName evidence="1">Uncharacterized protein</fullName>
    </submittedName>
</protein>
<organism evidence="1">
    <name type="scientific">Mycobacterium xenopi 4042</name>
    <dbReference type="NCBI Taxonomy" id="1299334"/>
    <lineage>
        <taxon>Bacteria</taxon>
        <taxon>Bacillati</taxon>
        <taxon>Actinomycetota</taxon>
        <taxon>Actinomycetes</taxon>
        <taxon>Mycobacteriales</taxon>
        <taxon>Mycobacteriaceae</taxon>
        <taxon>Mycobacterium</taxon>
    </lineage>
</organism>
<gene>
    <name evidence="1" type="ORF">I553_9644</name>
</gene>
<name>X8E0M0_MYCXE</name>
<accession>X8E0M0</accession>
<dbReference type="EMBL" id="JAOB01000011">
    <property type="protein sequence ID" value="EUA73488.1"/>
    <property type="molecule type" value="Genomic_DNA"/>
</dbReference>
<dbReference type="PATRIC" id="fig|1299334.3.peg.1152"/>
<reference evidence="1" key="1">
    <citation type="submission" date="2014-01" db="EMBL/GenBank/DDBJ databases">
        <authorList>
            <person name="Brown-Elliot B."/>
            <person name="Wallace R."/>
            <person name="Lenaerts A."/>
            <person name="Ordway D."/>
            <person name="DeGroote M.A."/>
            <person name="Parker T."/>
            <person name="Sizemore C."/>
            <person name="Tallon L.J."/>
            <person name="Sadzewicz L.K."/>
            <person name="Sengamalay N."/>
            <person name="Fraser C.M."/>
            <person name="Hine E."/>
            <person name="Shefchek K.A."/>
            <person name="Das S.P."/>
            <person name="Tettelin H."/>
        </authorList>
    </citation>
    <scope>NUCLEOTIDE SEQUENCE [LARGE SCALE GENOMIC DNA]</scope>
    <source>
        <strain evidence="1">4042</strain>
    </source>
</reference>